<gene>
    <name evidence="1" type="ORF">V6N12_050016</name>
</gene>
<accession>A0ABR2GB60</accession>
<protein>
    <submittedName>
        <fullName evidence="1">Uncharacterized protein</fullName>
    </submittedName>
</protein>
<reference evidence="1 2" key="1">
    <citation type="journal article" date="2024" name="G3 (Bethesda)">
        <title>Genome assembly of Hibiscus sabdariffa L. provides insights into metabolisms of medicinal natural products.</title>
        <authorList>
            <person name="Kim T."/>
        </authorList>
    </citation>
    <scope>NUCLEOTIDE SEQUENCE [LARGE SCALE GENOMIC DNA]</scope>
    <source>
        <strain evidence="1">TK-2024</strain>
        <tissue evidence="1">Old leaves</tissue>
    </source>
</reference>
<organism evidence="1 2">
    <name type="scientific">Hibiscus sabdariffa</name>
    <name type="common">roselle</name>
    <dbReference type="NCBI Taxonomy" id="183260"/>
    <lineage>
        <taxon>Eukaryota</taxon>
        <taxon>Viridiplantae</taxon>
        <taxon>Streptophyta</taxon>
        <taxon>Embryophyta</taxon>
        <taxon>Tracheophyta</taxon>
        <taxon>Spermatophyta</taxon>
        <taxon>Magnoliopsida</taxon>
        <taxon>eudicotyledons</taxon>
        <taxon>Gunneridae</taxon>
        <taxon>Pentapetalae</taxon>
        <taxon>rosids</taxon>
        <taxon>malvids</taxon>
        <taxon>Malvales</taxon>
        <taxon>Malvaceae</taxon>
        <taxon>Malvoideae</taxon>
        <taxon>Hibiscus</taxon>
    </lineage>
</organism>
<proteinExistence type="predicted"/>
<name>A0ABR2GB60_9ROSI</name>
<sequence length="108" mass="12054">MSISISSWQADVAAYCSVHQLSFLSLALFALKLVQVFNLPSMAMEKAKGDPRQKRVPPKRGQIKGRIMSTIMESVLRVASNAGKRLQRKKKKVVASEMLLQKNQIKLA</sequence>
<evidence type="ECO:0000313" key="2">
    <source>
        <dbReference type="Proteomes" id="UP001472677"/>
    </source>
</evidence>
<comment type="caution">
    <text evidence="1">The sequence shown here is derived from an EMBL/GenBank/DDBJ whole genome shotgun (WGS) entry which is preliminary data.</text>
</comment>
<dbReference type="Proteomes" id="UP001472677">
    <property type="component" value="Unassembled WGS sequence"/>
</dbReference>
<keyword evidence="2" id="KW-1185">Reference proteome</keyword>
<evidence type="ECO:0000313" key="1">
    <source>
        <dbReference type="EMBL" id="KAK8600158.1"/>
    </source>
</evidence>
<dbReference type="EMBL" id="JBBPBM010000001">
    <property type="protein sequence ID" value="KAK8600158.1"/>
    <property type="molecule type" value="Genomic_DNA"/>
</dbReference>